<feature type="transmembrane region" description="Helical" evidence="1">
    <location>
        <begin position="104"/>
        <end position="128"/>
    </location>
</feature>
<evidence type="ECO:0000313" key="2">
    <source>
        <dbReference type="EMBL" id="SFN38326.1"/>
    </source>
</evidence>
<dbReference type="AlphaFoldDB" id="A0A1I4YJX9"/>
<keyword evidence="1" id="KW-0812">Transmembrane</keyword>
<accession>A0A1I4YJX9</accession>
<dbReference type="OrthoDB" id="4773974at2"/>
<evidence type="ECO:0000256" key="1">
    <source>
        <dbReference type="SAM" id="Phobius"/>
    </source>
</evidence>
<dbReference type="RefSeq" id="WP_093343113.1">
    <property type="nucleotide sequence ID" value="NZ_FOUY01000013.1"/>
</dbReference>
<reference evidence="2 3" key="1">
    <citation type="submission" date="2016-10" db="EMBL/GenBank/DDBJ databases">
        <authorList>
            <person name="de Groot N.N."/>
        </authorList>
    </citation>
    <scope>NUCLEOTIDE SEQUENCE [LARGE SCALE GENOMIC DNA]</scope>
    <source>
        <strain evidence="2 3">CGMCC 4.1877</strain>
    </source>
</reference>
<dbReference type="STRING" id="260086.SAMN05216207_1013127"/>
<gene>
    <name evidence="2" type="ORF">SAMN05216207_1013127</name>
</gene>
<evidence type="ECO:0000313" key="3">
    <source>
        <dbReference type="Proteomes" id="UP000199614"/>
    </source>
</evidence>
<dbReference type="EMBL" id="FOUY01000013">
    <property type="protein sequence ID" value="SFN38326.1"/>
    <property type="molecule type" value="Genomic_DNA"/>
</dbReference>
<protein>
    <submittedName>
        <fullName evidence="2">Uncharacterized protein</fullName>
    </submittedName>
</protein>
<dbReference type="Proteomes" id="UP000199614">
    <property type="component" value="Unassembled WGS sequence"/>
</dbReference>
<name>A0A1I4YJX9_PSUAM</name>
<keyword evidence="1" id="KW-1133">Transmembrane helix</keyword>
<sequence>MGPHENTTTRDPALEALAVGRIVLGAASLAAPAALARSLGVEPRPELIYLTRIFAGRAVALGAGYLTEPLEQRRRWQRLTLFVDVTDTLAALGHLRRQDLPRSAVLALGGLTGTYAAVGAFAAARAAVAAARRPV</sequence>
<organism evidence="2 3">
    <name type="scientific">Pseudonocardia ammonioxydans</name>
    <dbReference type="NCBI Taxonomy" id="260086"/>
    <lineage>
        <taxon>Bacteria</taxon>
        <taxon>Bacillati</taxon>
        <taxon>Actinomycetota</taxon>
        <taxon>Actinomycetes</taxon>
        <taxon>Pseudonocardiales</taxon>
        <taxon>Pseudonocardiaceae</taxon>
        <taxon>Pseudonocardia</taxon>
    </lineage>
</organism>
<proteinExistence type="predicted"/>
<keyword evidence="1" id="KW-0472">Membrane</keyword>
<keyword evidence="3" id="KW-1185">Reference proteome</keyword>